<evidence type="ECO:0000313" key="1">
    <source>
        <dbReference type="EMBL" id="SFL21739.1"/>
    </source>
</evidence>
<gene>
    <name evidence="1" type="ORF">SAMN04488518_1232</name>
</gene>
<proteinExistence type="predicted"/>
<comment type="caution">
    <text evidence="1">The sequence shown here is derived from an EMBL/GenBank/DDBJ whole genome shotgun (WGS) entry which is preliminary data.</text>
</comment>
<name>A0A1I4FW79_9HYPH</name>
<protein>
    <submittedName>
        <fullName evidence="1">Uncharacterized protein</fullName>
    </submittedName>
</protein>
<organism evidence="1 2">
    <name type="scientific">Pseudovibrio ascidiaceicola</name>
    <dbReference type="NCBI Taxonomy" id="285279"/>
    <lineage>
        <taxon>Bacteria</taxon>
        <taxon>Pseudomonadati</taxon>
        <taxon>Pseudomonadota</taxon>
        <taxon>Alphaproteobacteria</taxon>
        <taxon>Hyphomicrobiales</taxon>
        <taxon>Stappiaceae</taxon>
        <taxon>Pseudovibrio</taxon>
    </lineage>
</organism>
<dbReference type="EMBL" id="FOSK01000023">
    <property type="protein sequence ID" value="SFL21739.1"/>
    <property type="molecule type" value="Genomic_DNA"/>
</dbReference>
<accession>A0A1I4FW79</accession>
<dbReference type="Proteomes" id="UP000199598">
    <property type="component" value="Unassembled WGS sequence"/>
</dbReference>
<evidence type="ECO:0000313" key="2">
    <source>
        <dbReference type="Proteomes" id="UP000199598"/>
    </source>
</evidence>
<keyword evidence="2" id="KW-1185">Reference proteome</keyword>
<reference evidence="1 2" key="1">
    <citation type="submission" date="2016-10" db="EMBL/GenBank/DDBJ databases">
        <authorList>
            <person name="Varghese N."/>
            <person name="Submissions S."/>
        </authorList>
    </citation>
    <scope>NUCLEOTIDE SEQUENCE [LARGE SCALE GENOMIC DNA]</scope>
    <source>
        <strain evidence="1 2">DSM 16392</strain>
    </source>
</reference>
<sequence length="65" mass="6756">MEQGGDGFVVFDGQFVISADSAHVALLVIALRNLPSPDVDALNPVSWHLEGAGGWLAPEVKLGNG</sequence>